<evidence type="ECO:0000259" key="2">
    <source>
        <dbReference type="Pfam" id="PF10536"/>
    </source>
</evidence>
<feature type="compositionally biased region" description="Polar residues" evidence="1">
    <location>
        <begin position="825"/>
        <end position="839"/>
    </location>
</feature>
<dbReference type="Pfam" id="PF10536">
    <property type="entry name" value="PMD"/>
    <property type="match status" value="1"/>
</dbReference>
<keyword evidence="3" id="KW-0496">Mitochondrion</keyword>
<name>A0A8J5BVB0_ZINOF</name>
<organism evidence="3 4">
    <name type="scientific">Zingiber officinale</name>
    <name type="common">Ginger</name>
    <name type="synonym">Amomum zingiber</name>
    <dbReference type="NCBI Taxonomy" id="94328"/>
    <lineage>
        <taxon>Eukaryota</taxon>
        <taxon>Viridiplantae</taxon>
        <taxon>Streptophyta</taxon>
        <taxon>Embryophyta</taxon>
        <taxon>Tracheophyta</taxon>
        <taxon>Spermatophyta</taxon>
        <taxon>Magnoliopsida</taxon>
        <taxon>Liliopsida</taxon>
        <taxon>Zingiberales</taxon>
        <taxon>Zingiberaceae</taxon>
        <taxon>Zingiber</taxon>
    </lineage>
</organism>
<feature type="region of interest" description="Disordered" evidence="1">
    <location>
        <begin position="45"/>
        <end position="130"/>
    </location>
</feature>
<reference evidence="3 4" key="1">
    <citation type="submission" date="2020-08" db="EMBL/GenBank/DDBJ databases">
        <title>Plant Genome Project.</title>
        <authorList>
            <person name="Zhang R.-G."/>
        </authorList>
    </citation>
    <scope>NUCLEOTIDE SEQUENCE [LARGE SCALE GENOMIC DNA]</scope>
    <source>
        <tissue evidence="3">Rhizome</tissue>
    </source>
</reference>
<comment type="caution">
    <text evidence="3">The sequence shown here is derived from an EMBL/GenBank/DDBJ whole genome shotgun (WGS) entry which is preliminary data.</text>
</comment>
<feature type="compositionally biased region" description="Acidic residues" evidence="1">
    <location>
        <begin position="868"/>
        <end position="884"/>
    </location>
</feature>
<dbReference type="Proteomes" id="UP000734854">
    <property type="component" value="Unassembled WGS sequence"/>
</dbReference>
<accession>A0A8J5BVB0</accession>
<dbReference type="PANTHER" id="PTHR48161">
    <property type="entry name" value="BNACNNG12870D PROTEIN"/>
    <property type="match status" value="1"/>
</dbReference>
<feature type="region of interest" description="Disordered" evidence="1">
    <location>
        <begin position="907"/>
        <end position="966"/>
    </location>
</feature>
<keyword evidence="4" id="KW-1185">Reference proteome</keyword>
<geneLocation type="mitochondrion" evidence="3"/>
<feature type="compositionally biased region" description="Basic and acidic residues" evidence="1">
    <location>
        <begin position="88"/>
        <end position="98"/>
    </location>
</feature>
<feature type="compositionally biased region" description="Polar residues" evidence="1">
    <location>
        <begin position="907"/>
        <end position="934"/>
    </location>
</feature>
<evidence type="ECO:0000313" key="3">
    <source>
        <dbReference type="EMBL" id="KAG6467766.1"/>
    </source>
</evidence>
<sequence>MGLTLDLGMEKGKIACHKSEARGIKPTAIGTPREPGFGDEAFWRSQVNFGPPNPATDEKDRRVRCHTPCLPKVPRGRARRSRATTPERIPHQLGDRRGPSRGTSRPTGKTGETREGNPIGSQRIHSTPPRLNMNHFWANDRDVDSLVPFPLPTPKSGLNLLLRLERFSVLLSPQLAEDTQNRESRLWWQEMGKPVGLSRWEGRKISSVYLMPGFLSSELFAFPAAELAAGLLGSNAMSSGSFPVLLAFLTSGNRIIGLVEGEEVKKALASRRFNLWKIMGSGQEQEVLKEAEKSSIGQQLKAPHSLKDRKLALLLFLLESKNELFPVLLLLIFLFQVLLRARRFSISTSVLRESRISIYFDFRPDDMHTDLVLGTSQACFFQSGCKEWKGLSQGVRVAALFVILHDSFRILCSDSGSVPTPYLKIDHSVMPYRHFQCLALSSICLLTFLHTLTLLPTRQTLEKSPSPPQLRWRCHRQSQNRAFCLRPFLIPSGHRYIVAGRAQNDYWAQWHRHSTVSWPTQSSAWVAWVSRMRPHFENHWQTIRIDDFIRLTCYEHQYDPFVLAGALSGYNFFHFPCGPMSVTLMDIAALTGRTVVGSHLSALHPLLEDVPFHFQSRKTFQQFLRDHAKTDDSLPYFQEHVAFLLYLICRYMVCLSGKSVAGEFIPLAKALANGYHMALAPFLLAYLYRCCGNLSHQPLGSSGGRILQLRLYNYFPAIAPEPALVDVRTYGVLHLPRERPGPDWFRERLVPTSIATTHHLWKTYIAKRDLCVGLPIQGLPHPPLFSRKKNPYSVRERFLDLRHTSDVLSAVGLVTERISSELLHTNPSATPAFRTTPQQGLLELRPRTRSATAQEPSSGTRRRLLLQEDSEETEDAGNEGDVVEVDSSSIQLPQGWKRQRIMVPASSVPTSISAPSTGPASRTRSQLVRSTSLSVMPPATASGEEEEMIEQSEGAESILPEHDEAGLDEVVQTALNSALAAHRSSTG</sequence>
<feature type="domain" description="Aminotransferase-like plant mobile" evidence="2">
    <location>
        <begin position="571"/>
        <end position="720"/>
    </location>
</feature>
<protein>
    <recommendedName>
        <fullName evidence="2">Aminotransferase-like plant mobile domain-containing protein</fullName>
    </recommendedName>
</protein>
<feature type="compositionally biased region" description="Polar residues" evidence="1">
    <location>
        <begin position="849"/>
        <end position="859"/>
    </location>
</feature>
<evidence type="ECO:0000313" key="4">
    <source>
        <dbReference type="Proteomes" id="UP000734854"/>
    </source>
</evidence>
<proteinExistence type="predicted"/>
<feature type="region of interest" description="Disordered" evidence="1">
    <location>
        <begin position="825"/>
        <end position="889"/>
    </location>
</feature>
<dbReference type="PANTHER" id="PTHR48161:SF2">
    <property type="entry name" value="ORF122B PROTEIN"/>
    <property type="match status" value="1"/>
</dbReference>
<dbReference type="EMBL" id="JACMSC010000023">
    <property type="protein sequence ID" value="KAG6467766.1"/>
    <property type="molecule type" value="Genomic_DNA"/>
</dbReference>
<dbReference type="AlphaFoldDB" id="A0A8J5BVB0"/>
<evidence type="ECO:0000256" key="1">
    <source>
        <dbReference type="SAM" id="MobiDB-lite"/>
    </source>
</evidence>
<gene>
    <name evidence="3" type="ORF">ZIOFF_074270</name>
</gene>
<dbReference type="InterPro" id="IPR019557">
    <property type="entry name" value="AminoTfrase-like_pln_mobile"/>
</dbReference>